<feature type="chain" id="PRO_5046223358" evidence="1">
    <location>
        <begin position="38"/>
        <end position="300"/>
    </location>
</feature>
<evidence type="ECO:0000256" key="1">
    <source>
        <dbReference type="SAM" id="SignalP"/>
    </source>
</evidence>
<protein>
    <submittedName>
        <fullName evidence="2">Uncharacterized protein</fullName>
    </submittedName>
</protein>
<accession>A0ABQ0J1L6</accession>
<name>A0ABQ0J1L6_GLUTH</name>
<proteinExistence type="predicted"/>
<comment type="caution">
    <text evidence="2">The sequence shown here is derived from an EMBL/GenBank/DDBJ whole genome shotgun (WGS) entry which is preliminary data.</text>
</comment>
<organism evidence="2 3">
    <name type="scientific">Gluconobacter thailandicus NBRC 3257</name>
    <dbReference type="NCBI Taxonomy" id="1381097"/>
    <lineage>
        <taxon>Bacteria</taxon>
        <taxon>Pseudomonadati</taxon>
        <taxon>Pseudomonadota</taxon>
        <taxon>Alphaproteobacteria</taxon>
        <taxon>Acetobacterales</taxon>
        <taxon>Acetobacteraceae</taxon>
        <taxon>Gluconobacter</taxon>
    </lineage>
</organism>
<feature type="signal peptide" evidence="1">
    <location>
        <begin position="1"/>
        <end position="37"/>
    </location>
</feature>
<keyword evidence="1" id="KW-0732">Signal</keyword>
<gene>
    <name evidence="2" type="ORF">NBRC3257_3336</name>
</gene>
<keyword evidence="3" id="KW-1185">Reference proteome</keyword>
<evidence type="ECO:0000313" key="3">
    <source>
        <dbReference type="Proteomes" id="UP000018209"/>
    </source>
</evidence>
<reference evidence="2 3" key="1">
    <citation type="submission" date="2013-08" db="EMBL/GenBank/DDBJ databases">
        <title>Gluconobacter thailandicus NBRC 3257 whole genome sequence.</title>
        <authorList>
            <person name="Matsutani M."/>
            <person name="Yakushi T."/>
            <person name="Matsushita K."/>
        </authorList>
    </citation>
    <scope>NUCLEOTIDE SEQUENCE [LARGE SCALE GENOMIC DNA]</scope>
    <source>
        <strain evidence="2 3">NBRC 3257</strain>
    </source>
</reference>
<evidence type="ECO:0000313" key="2">
    <source>
        <dbReference type="EMBL" id="GAD28337.1"/>
    </source>
</evidence>
<dbReference type="Proteomes" id="UP000018209">
    <property type="component" value="Unassembled WGS sequence"/>
</dbReference>
<dbReference type="EMBL" id="BASM01000088">
    <property type="protein sequence ID" value="GAD28337.1"/>
    <property type="molecule type" value="Genomic_DNA"/>
</dbReference>
<sequence>MAATSSRQRQVIGPEKFMKRVVVCLLLCGALPPVAHAQDAVAAFRRSMVNAAMGMGAGHIPNTPATPQAPQDNGGVTLQKTLTYRPMDNALGHASLMGISLGMSALEATAQLRQACQADPSIRTETLRTSYKGVDMETQSYPSMLSCQRNGDAINVSLAPPVMGGIVIKIERSVDYPAINAPGYDALKGELVTRYNAHLPSLYNASAVTALYALKDGTVTEKAHGDPVAFSPSSDPRASVTQAWMQIAVDVVPQNPSAVSHLSIAIEDIGAVQTITAEVIKQLNAAVDAKLAHNTVKPAL</sequence>